<dbReference type="Gene3D" id="3.40.50.2060">
    <property type="match status" value="1"/>
</dbReference>
<dbReference type="Gene3D" id="3.90.830.10">
    <property type="entry name" value="Syntaxin Binding Protein 1, Chain A, domain 2"/>
    <property type="match status" value="1"/>
</dbReference>
<organism evidence="3 4">
    <name type="scientific">Malassezia vespertilionis</name>
    <dbReference type="NCBI Taxonomy" id="2020962"/>
    <lineage>
        <taxon>Eukaryota</taxon>
        <taxon>Fungi</taxon>
        <taxon>Dikarya</taxon>
        <taxon>Basidiomycota</taxon>
        <taxon>Ustilaginomycotina</taxon>
        <taxon>Malasseziomycetes</taxon>
        <taxon>Malasseziales</taxon>
        <taxon>Malasseziaceae</taxon>
        <taxon>Malassezia</taxon>
    </lineage>
</organism>
<dbReference type="InterPro" id="IPR043154">
    <property type="entry name" value="Sec-1-like_dom1"/>
</dbReference>
<feature type="compositionally biased region" description="Basic and acidic residues" evidence="2">
    <location>
        <begin position="832"/>
        <end position="845"/>
    </location>
</feature>
<name>A0A2N1JD12_9BASI</name>
<feature type="region of interest" description="Disordered" evidence="2">
    <location>
        <begin position="619"/>
        <end position="652"/>
    </location>
</feature>
<feature type="region of interest" description="Disordered" evidence="2">
    <location>
        <begin position="788"/>
        <end position="845"/>
    </location>
</feature>
<accession>A0A2N1JD12</accession>
<proteinExistence type="inferred from homology"/>
<evidence type="ECO:0000313" key="4">
    <source>
        <dbReference type="Proteomes" id="UP000232875"/>
    </source>
</evidence>
<dbReference type="Proteomes" id="UP000232875">
    <property type="component" value="Unassembled WGS sequence"/>
</dbReference>
<dbReference type="AlphaFoldDB" id="A0A2N1JD12"/>
<gene>
    <name evidence="3" type="primary">SEC1</name>
    <name evidence="3" type="ORF">MVES_001588</name>
</gene>
<evidence type="ECO:0000313" key="3">
    <source>
        <dbReference type="EMBL" id="PKI84436.1"/>
    </source>
</evidence>
<dbReference type="SUPFAM" id="SSF56815">
    <property type="entry name" value="Sec1/munc18-like (SM) proteins"/>
    <property type="match status" value="1"/>
</dbReference>
<sequence length="845" mass="93331">MSAKSLQTLVKNRYIHAIQSVQPPTRWKHLVVDSHTMAYLNCVMRMFDILDQNVAQVENIEKRRDPKPDYEAMYLLTSTSQNVDRVIEELAPSASGKQPQFGAGHVFFVDSISDALVEKLTSSAAGPKLRQLVELFVAMWPMEAQTFLLKQPHSLFHLFQPMSTPYSPSMEESLALVQEELDLAAQALLNVCITLNENPHIRYLNPSGEPLGPLSLAAQHDTVEGATVPPPKQECGGLDAIRVGEHFTKQLAFRVQALLDDYAKTGQLLGEPNRPQGVLLITDRTMDTVAPYLHEFTYQAMVNDLLKLEEGTRYKHTYTNAEGEREEVVAELSDEDDIFTAIRHLHIAEAIAHLTNEFQQHMGEAATFSNAGSISGMRDMLASLPHMQSTKEKLSLHLSLAQQCMDRFEKSKLAAQAMVEQNSATGRDPSGAKPRALVEEMVPLLGDAQISNADKVRIIALYILFCEGVHDEDRKRLFQHARLSSSEVGAVNNLVHLGVRTVRDTSGSGFDAIFKRRKRELKPMGPLKGEGEYELSRYQPLIRTMIEEHSMGRLDQSYFPYVKDAPPETAALGSLSRTTSPSISSFSSSASGMATSMLNSAINATGGKDSPFARVGRFDASSTARPSPSGSASLRSAKPTWHQKSRASSVASINTAGGALATSRGPISPETSNPTAQRVIVFMAGGMTYSEIRTAYQVGRRMNTDVYIGSSHIHTPASFMDELRVLGTARQPAPNSPHIQARREAEAAFQRQKAMVEQDKKFKPKVIEPPAYTHMLPPQKRYDLRYATVSEPEPEPEKEKASGKERIAGAFNSFRGQGPDLNAKPQPAAPAPEERVKRRDLSKFK</sequence>
<dbReference type="InterPro" id="IPR043127">
    <property type="entry name" value="Sec-1-like_dom3a"/>
</dbReference>
<feature type="compositionally biased region" description="Basic and acidic residues" evidence="2">
    <location>
        <begin position="795"/>
        <end position="807"/>
    </location>
</feature>
<dbReference type="OrthoDB" id="2228at2759"/>
<dbReference type="InterPro" id="IPR027482">
    <property type="entry name" value="Sec1-like_dom2"/>
</dbReference>
<dbReference type="Gene3D" id="1.25.40.60">
    <property type="match status" value="1"/>
</dbReference>
<comment type="similarity">
    <text evidence="1">Belongs to the STXBP/unc-18/SEC1 family.</text>
</comment>
<dbReference type="GO" id="GO:0016192">
    <property type="term" value="P:vesicle-mediated transport"/>
    <property type="evidence" value="ECO:0007669"/>
    <property type="project" value="InterPro"/>
</dbReference>
<reference evidence="3 4" key="1">
    <citation type="submission" date="2017-10" db="EMBL/GenBank/DDBJ databases">
        <title>A novel species of cold-tolerant Malassezia isolated from bats.</title>
        <authorList>
            <person name="Lorch J.M."/>
            <person name="Palmer J.M."/>
            <person name="Vanderwolf K.J."/>
            <person name="Schmidt K.Z."/>
            <person name="Verant M.L."/>
            <person name="Weller T.J."/>
            <person name="Blehert D.S."/>
        </authorList>
    </citation>
    <scope>NUCLEOTIDE SEQUENCE [LARGE SCALE GENOMIC DNA]</scope>
    <source>
        <strain evidence="3 4">NWHC:44797-103</strain>
    </source>
</reference>
<dbReference type="Gene3D" id="3.40.50.1910">
    <property type="match status" value="2"/>
</dbReference>
<dbReference type="PANTHER" id="PTHR11679">
    <property type="entry name" value="VESICLE PROTEIN SORTING-ASSOCIATED"/>
    <property type="match status" value="1"/>
</dbReference>
<evidence type="ECO:0000256" key="2">
    <source>
        <dbReference type="SAM" id="MobiDB-lite"/>
    </source>
</evidence>
<dbReference type="Pfam" id="PF00995">
    <property type="entry name" value="Sec1"/>
    <property type="match status" value="1"/>
</dbReference>
<protein>
    <submittedName>
        <fullName evidence="3">Sec1p</fullName>
    </submittedName>
</protein>
<keyword evidence="4" id="KW-1185">Reference proteome</keyword>
<dbReference type="InterPro" id="IPR001619">
    <property type="entry name" value="Sec1-like"/>
</dbReference>
<dbReference type="EMBL" id="KZ454989">
    <property type="protein sequence ID" value="PKI84436.1"/>
    <property type="molecule type" value="Genomic_DNA"/>
</dbReference>
<dbReference type="InterPro" id="IPR036045">
    <property type="entry name" value="Sec1-like_sf"/>
</dbReference>
<evidence type="ECO:0000256" key="1">
    <source>
        <dbReference type="ARBA" id="ARBA00009884"/>
    </source>
</evidence>
<feature type="compositionally biased region" description="Polar residues" evidence="2">
    <location>
        <begin position="620"/>
        <end position="634"/>
    </location>
</feature>
<dbReference type="STRING" id="2020962.A0A2N1JD12"/>